<evidence type="ECO:0000256" key="3">
    <source>
        <dbReference type="ARBA" id="ARBA00023125"/>
    </source>
</evidence>
<dbReference type="SUPFAM" id="SSF116734">
    <property type="entry name" value="DNA methylase specificity domain"/>
    <property type="match status" value="1"/>
</dbReference>
<evidence type="ECO:0000313" key="6">
    <source>
        <dbReference type="Proteomes" id="UP000596099"/>
    </source>
</evidence>
<keyword evidence="2" id="KW-0680">Restriction system</keyword>
<organism evidence="5 6">
    <name type="scientific">Thermus thermophilus</name>
    <dbReference type="NCBI Taxonomy" id="274"/>
    <lineage>
        <taxon>Bacteria</taxon>
        <taxon>Thermotogati</taxon>
        <taxon>Deinococcota</taxon>
        <taxon>Deinococci</taxon>
        <taxon>Thermales</taxon>
        <taxon>Thermaceae</taxon>
        <taxon>Thermus</taxon>
    </lineage>
</organism>
<evidence type="ECO:0000256" key="2">
    <source>
        <dbReference type="ARBA" id="ARBA00022747"/>
    </source>
</evidence>
<dbReference type="REBASE" id="487233">
    <property type="entry name" value="S2.Tth5018ORF14610P"/>
</dbReference>
<dbReference type="GO" id="GO:0003677">
    <property type="term" value="F:DNA binding"/>
    <property type="evidence" value="ECO:0007669"/>
    <property type="project" value="UniProtKB-KW"/>
</dbReference>
<dbReference type="Gene3D" id="3.90.220.20">
    <property type="entry name" value="DNA methylase specificity domains"/>
    <property type="match status" value="1"/>
</dbReference>
<evidence type="ECO:0000259" key="4">
    <source>
        <dbReference type="Pfam" id="PF01420"/>
    </source>
</evidence>
<proteinExistence type="inferred from homology"/>
<name>A0A7R7TEK4_THETH</name>
<dbReference type="PANTHER" id="PTHR30408:SF12">
    <property type="entry name" value="TYPE I RESTRICTION ENZYME MJAVIII SPECIFICITY SUBUNIT"/>
    <property type="match status" value="1"/>
</dbReference>
<dbReference type="InterPro" id="IPR044946">
    <property type="entry name" value="Restrct_endonuc_typeI_TRD_sf"/>
</dbReference>
<feature type="domain" description="Type I restriction modification DNA specificity" evidence="4">
    <location>
        <begin position="25"/>
        <end position="71"/>
    </location>
</feature>
<protein>
    <recommendedName>
        <fullName evidence="4">Type I restriction modification DNA specificity domain-containing protein</fullName>
    </recommendedName>
</protein>
<dbReference type="InterPro" id="IPR052021">
    <property type="entry name" value="Type-I_RS_S_subunit"/>
</dbReference>
<dbReference type="InterPro" id="IPR000055">
    <property type="entry name" value="Restrct_endonuc_typeI_TRD"/>
</dbReference>
<dbReference type="Proteomes" id="UP000596099">
    <property type="component" value="Chromosome"/>
</dbReference>
<sequence>MYHLVWSDYVLRKAQELVSGSTPSRQRVDAKAFFNLPIPLPPLDEQREIARMLQVVDEKIRAEEARKAALEALFKTLLHDLMTAKRRLPAEFVARFKEGSSNE</sequence>
<reference evidence="6" key="1">
    <citation type="submission" date="2021-01" db="EMBL/GenBank/DDBJ databases">
        <title>Complete Genome Sequence of Thermus thermophilus Strain HB5018, Isolated from Mine Onsen Hot Spring.</title>
        <authorList>
            <person name="Miyazaki K."/>
            <person name="Moriya T."/>
            <person name="Nemoto N."/>
            <person name="Oshima T."/>
            <person name="Yura K."/>
            <person name="Bessho Y."/>
        </authorList>
    </citation>
    <scope>NUCLEOTIDE SEQUENCE [LARGE SCALE GENOMIC DNA]</scope>
    <source>
        <strain evidence="6">HB5018</strain>
    </source>
</reference>
<dbReference type="GO" id="GO:0009307">
    <property type="term" value="P:DNA restriction-modification system"/>
    <property type="evidence" value="ECO:0007669"/>
    <property type="project" value="UniProtKB-KW"/>
</dbReference>
<dbReference type="Pfam" id="PF01420">
    <property type="entry name" value="Methylase_S"/>
    <property type="match status" value="1"/>
</dbReference>
<dbReference type="AlphaFoldDB" id="A0A7R7TEK4"/>
<evidence type="ECO:0000313" key="5">
    <source>
        <dbReference type="EMBL" id="BCP66523.1"/>
    </source>
</evidence>
<dbReference type="EMBL" id="AP024270">
    <property type="protein sequence ID" value="BCP66523.1"/>
    <property type="molecule type" value="Genomic_DNA"/>
</dbReference>
<dbReference type="PANTHER" id="PTHR30408">
    <property type="entry name" value="TYPE-1 RESTRICTION ENZYME ECOKI SPECIFICITY PROTEIN"/>
    <property type="match status" value="1"/>
</dbReference>
<accession>A0A7R7TEK4</accession>
<gene>
    <name evidence="5" type="ORF">TthHB5018_14570</name>
</gene>
<evidence type="ECO:0000256" key="1">
    <source>
        <dbReference type="ARBA" id="ARBA00010923"/>
    </source>
</evidence>
<keyword evidence="3" id="KW-0238">DNA-binding</keyword>
<comment type="similarity">
    <text evidence="1">Belongs to the type-I restriction system S methylase family.</text>
</comment>
<dbReference type="Gene3D" id="1.10.287.1120">
    <property type="entry name" value="Bipartite methylase S protein"/>
    <property type="match status" value="1"/>
</dbReference>